<proteinExistence type="predicted"/>
<accession>A0ACD4RA79</accession>
<reference evidence="2" key="1">
    <citation type="journal article" date="2025" name="Aquaculture">
        <title>Assessment of the bioflocculant production and safety properties of Metabacillus hrfriensis sp. nov. based on phenotypic and whole-genome sequencing analysis.</title>
        <authorList>
            <person name="Zhang R."/>
            <person name="Zhao Z."/>
            <person name="Luo L."/>
            <person name="Wang S."/>
            <person name="Guo K."/>
            <person name="Xu W."/>
        </authorList>
    </citation>
    <scope>NUCLEOTIDE SEQUENCE [LARGE SCALE GENOMIC DNA]</scope>
    <source>
        <strain evidence="2">CT-WN-B3</strain>
    </source>
</reference>
<gene>
    <name evidence="1" type="ORF">QLQ22_22420</name>
</gene>
<name>A0ACD4RA79_9BACI</name>
<dbReference type="Proteomes" id="UP001226091">
    <property type="component" value="Chromosome"/>
</dbReference>
<dbReference type="EMBL" id="CP126116">
    <property type="protein sequence ID" value="WHZ57371.1"/>
    <property type="molecule type" value="Genomic_DNA"/>
</dbReference>
<keyword evidence="2" id="KW-1185">Reference proteome</keyword>
<evidence type="ECO:0000313" key="1">
    <source>
        <dbReference type="EMBL" id="WHZ57371.1"/>
    </source>
</evidence>
<organism evidence="1 2">
    <name type="scientific">Metabacillus hrfriensis</name>
    <dbReference type="NCBI Taxonomy" id="3048891"/>
    <lineage>
        <taxon>Bacteria</taxon>
        <taxon>Bacillati</taxon>
        <taxon>Bacillota</taxon>
        <taxon>Bacilli</taxon>
        <taxon>Bacillales</taxon>
        <taxon>Bacillaceae</taxon>
        <taxon>Metabacillus</taxon>
    </lineage>
</organism>
<evidence type="ECO:0000313" key="2">
    <source>
        <dbReference type="Proteomes" id="UP001226091"/>
    </source>
</evidence>
<sequence length="144" mass="16909">MSEIDQNIFHSIQQLSRQLTKRLNEVLQPHGLFSAQWTVLFTLKKYGILTQTELCDYLSIEAPPMTRTIQRLVKQGYVLQIPGSDKRTKHIKLTDKAINDYALWEKSVLEMENDLLKAIPDDMQDPLRTYIQQWLQHIRNSERG</sequence>
<protein>
    <submittedName>
        <fullName evidence="1">MarR family transcriptional regulator</fullName>
    </submittedName>
</protein>